<proteinExistence type="predicted"/>
<dbReference type="EMBL" id="QGDQ01000038">
    <property type="protein sequence ID" value="PWJ47391.1"/>
    <property type="molecule type" value="Genomic_DNA"/>
</dbReference>
<organism evidence="1 2">
    <name type="scientific">Quadrisphaera granulorum</name>
    <dbReference type="NCBI Taxonomy" id="317664"/>
    <lineage>
        <taxon>Bacteria</taxon>
        <taxon>Bacillati</taxon>
        <taxon>Actinomycetota</taxon>
        <taxon>Actinomycetes</taxon>
        <taxon>Kineosporiales</taxon>
        <taxon>Kineosporiaceae</taxon>
        <taxon>Quadrisphaera</taxon>
    </lineage>
</organism>
<sequence>MTRHVALAAVTSGGQMLTMLMTTGEILAIVQEHLALMEVQGREHAAMLDRLVLEHVISDHEDRSPMSHWPVMTELVDVTLAECLGHEHVSTTWPCQTIY</sequence>
<reference evidence="1 2" key="1">
    <citation type="submission" date="2018-03" db="EMBL/GenBank/DDBJ databases">
        <title>Genomic Encyclopedia of Archaeal and Bacterial Type Strains, Phase II (KMG-II): from individual species to whole genera.</title>
        <authorList>
            <person name="Goeker M."/>
        </authorList>
    </citation>
    <scope>NUCLEOTIDE SEQUENCE [LARGE SCALE GENOMIC DNA]</scope>
    <source>
        <strain evidence="1 2">DSM 44889</strain>
    </source>
</reference>
<gene>
    <name evidence="1" type="ORF">BXY45_13840</name>
</gene>
<name>A0A315ZPB0_9ACTN</name>
<dbReference type="RefSeq" id="WP_109776437.1">
    <property type="nucleotide sequence ID" value="NZ_QGDQ01000038.1"/>
</dbReference>
<keyword evidence="2" id="KW-1185">Reference proteome</keyword>
<dbReference type="AlphaFoldDB" id="A0A315ZPB0"/>
<protein>
    <submittedName>
        <fullName evidence="1">Uncharacterized protein</fullName>
    </submittedName>
</protein>
<comment type="caution">
    <text evidence="1">The sequence shown here is derived from an EMBL/GenBank/DDBJ whole genome shotgun (WGS) entry which is preliminary data.</text>
</comment>
<evidence type="ECO:0000313" key="2">
    <source>
        <dbReference type="Proteomes" id="UP000245469"/>
    </source>
</evidence>
<accession>A0A315ZPB0</accession>
<dbReference type="Proteomes" id="UP000245469">
    <property type="component" value="Unassembled WGS sequence"/>
</dbReference>
<evidence type="ECO:0000313" key="1">
    <source>
        <dbReference type="EMBL" id="PWJ47391.1"/>
    </source>
</evidence>